<protein>
    <submittedName>
        <fullName evidence="3">Helitron_like_N domain-containing protein</fullName>
    </submittedName>
</protein>
<keyword evidence="2" id="KW-1185">Reference proteome</keyword>
<organism evidence="2 3">
    <name type="scientific">Caenorhabditis tropicalis</name>
    <dbReference type="NCBI Taxonomy" id="1561998"/>
    <lineage>
        <taxon>Eukaryota</taxon>
        <taxon>Metazoa</taxon>
        <taxon>Ecdysozoa</taxon>
        <taxon>Nematoda</taxon>
        <taxon>Chromadorea</taxon>
        <taxon>Rhabditida</taxon>
        <taxon>Rhabditina</taxon>
        <taxon>Rhabditomorpha</taxon>
        <taxon>Rhabditoidea</taxon>
        <taxon>Rhabditidae</taxon>
        <taxon>Peloderinae</taxon>
        <taxon>Caenorhabditis</taxon>
    </lineage>
</organism>
<evidence type="ECO:0000256" key="1">
    <source>
        <dbReference type="SAM" id="MobiDB-lite"/>
    </source>
</evidence>
<dbReference type="WBParaSite" id="Csp11.Scaffold629.g10847.t1">
    <property type="protein sequence ID" value="Csp11.Scaffold629.g10847.t1"/>
    <property type="gene ID" value="Csp11.Scaffold629.g10847"/>
</dbReference>
<feature type="region of interest" description="Disordered" evidence="1">
    <location>
        <begin position="1"/>
        <end position="44"/>
    </location>
</feature>
<reference evidence="3" key="1">
    <citation type="submission" date="2016-11" db="UniProtKB">
        <authorList>
            <consortium name="WormBaseParasite"/>
        </authorList>
    </citation>
    <scope>IDENTIFICATION</scope>
</reference>
<accession>A0A1I7TQT3</accession>
<feature type="compositionally biased region" description="Acidic residues" evidence="1">
    <location>
        <begin position="1"/>
        <end position="22"/>
    </location>
</feature>
<dbReference type="eggNOG" id="ENOG502TI3W">
    <property type="taxonomic scope" value="Eukaryota"/>
</dbReference>
<dbReference type="Proteomes" id="UP000095282">
    <property type="component" value="Unplaced"/>
</dbReference>
<feature type="region of interest" description="Disordered" evidence="1">
    <location>
        <begin position="86"/>
        <end position="150"/>
    </location>
</feature>
<evidence type="ECO:0000313" key="2">
    <source>
        <dbReference type="Proteomes" id="UP000095282"/>
    </source>
</evidence>
<dbReference type="STRING" id="1561998.A0A1I7TQT3"/>
<proteinExistence type="predicted"/>
<feature type="compositionally biased region" description="Acidic residues" evidence="1">
    <location>
        <begin position="86"/>
        <end position="133"/>
    </location>
</feature>
<dbReference type="AlphaFoldDB" id="A0A1I7TQT3"/>
<name>A0A1I7TQT3_9PELO</name>
<sequence length="576" mass="67679">MDDDDRDEEAMEVEDSDEEEVRDDTLPDLMPVLVPPPGFGQEYGFGVEDEDEVEIPDEMDEDIGEAVAEVAAEAVVEAVAEVIAEDVVMEEAIDEEEDEAEGEDEEEAEDEAENETETEEETENEDDEDDEEMNAPQFGDIRHRGEEEDNMEDINNDEVIEELLDQMVAAVVENARIAEDRAQAEARALEEFNRRQRQRNEILAKRLNRFQDSARFSKLHLTDCHWHHLLNVNQYPQKVPLCGYSYGYRQPVENSFHDLNDYDITKFSAESFLEITGCTLYSFGVMPVYNKEISIFIFERTMKIMIEYCNIMYDKAVERGRTHISSREIQELMWRNKILFKNYMTHYYPIVHPNDGRFGAYNEYTRRIHVSYHSSPEMRNVYHSKQLYLCNLVKALRFTQMIFDFNPNSCNPSHLPYYEKTFCYPFGNGISSCFAANRFHEALGMPPLETELISVLDFLARQVMAEIVYRTVIWMDEIRIPYLPTLQCYQVAMHMSANDILLGFDMEIVDSFFPPPIFFIYPKVTVDVSRYYIRSEMLRALENYREDFYERHYRFGAEGFYRSFRDQLMITCARKR</sequence>
<evidence type="ECO:0000313" key="3">
    <source>
        <dbReference type="WBParaSite" id="Csp11.Scaffold629.g10847.t1"/>
    </source>
</evidence>